<dbReference type="Gene3D" id="1.20.1250.20">
    <property type="entry name" value="MFS general substrate transporter like domains"/>
    <property type="match status" value="1"/>
</dbReference>
<dbReference type="Pfam" id="PF07690">
    <property type="entry name" value="MFS_1"/>
    <property type="match status" value="1"/>
</dbReference>
<feature type="transmembrane region" description="Helical" evidence="8">
    <location>
        <begin position="388"/>
        <end position="415"/>
    </location>
</feature>
<dbReference type="GO" id="GO:0005886">
    <property type="term" value="C:plasma membrane"/>
    <property type="evidence" value="ECO:0007669"/>
    <property type="project" value="UniProtKB-SubCell"/>
</dbReference>
<dbReference type="Proteomes" id="UP000367750">
    <property type="component" value="Unassembled WGS sequence"/>
</dbReference>
<feature type="compositionally biased region" description="Basic and acidic residues" evidence="7">
    <location>
        <begin position="189"/>
        <end position="210"/>
    </location>
</feature>
<dbReference type="EMBL" id="VYKK01000026">
    <property type="protein sequence ID" value="KAA8998760.1"/>
    <property type="molecule type" value="Genomic_DNA"/>
</dbReference>
<evidence type="ECO:0000256" key="3">
    <source>
        <dbReference type="ARBA" id="ARBA00022448"/>
    </source>
</evidence>
<comment type="caution">
    <text evidence="10">The sequence shown here is derived from an EMBL/GenBank/DDBJ whole genome shotgun (WGS) entry which is preliminary data.</text>
</comment>
<comment type="similarity">
    <text evidence="2">Belongs to the major facilitator superfamily.</text>
</comment>
<dbReference type="InterPro" id="IPR011701">
    <property type="entry name" value="MFS"/>
</dbReference>
<dbReference type="SUPFAM" id="SSF103473">
    <property type="entry name" value="MFS general substrate transporter"/>
    <property type="match status" value="1"/>
</dbReference>
<dbReference type="InterPro" id="IPR020846">
    <property type="entry name" value="MFS_dom"/>
</dbReference>
<sequence>MALFFLIMIYLAFISLGLPDSLLGAAWPVMRGEFGASLDGAGWLYMTIAAGTIVSSLASGYVVKRLGTGRVTLLSCLMTAAALLGFALTPSIGWLYLFAIPLGLGAGSVDAALNHYVAAHYKAHHMSWLHCFWGVGATIGPIIMSAFISRDGAWRHGYFTISGMQFALVVLLAVSLPLWGRMDQKHAQEKARTERVNEGSGAEGEHRKNEPLSGAAAGAAEADALLAAEMTREASAPVRPLRIRGVKFALLSFLLYCGIEATLGLWGSSYLAGIKGLSADDAARWVSLYYGGITLGRFLAGFLTFRAGNLAMIRAGQIVAAAGALLLCLPLPVGFTTAGFLIVGLGLAPIFPCMLHETPVRFGQNAAQTLMGYQMATAYMGSTLMPPLLGWGASLFSLHILPFYLLLLAGMMLLLSERLNTLTAKRTA</sequence>
<dbReference type="OrthoDB" id="9795150at2"/>
<dbReference type="PANTHER" id="PTHR23514:SF3">
    <property type="entry name" value="BYPASS OF STOP CODON PROTEIN 6"/>
    <property type="match status" value="1"/>
</dbReference>
<keyword evidence="5 8" id="KW-1133">Transmembrane helix</keyword>
<feature type="region of interest" description="Disordered" evidence="7">
    <location>
        <begin position="189"/>
        <end position="214"/>
    </location>
</feature>
<protein>
    <submittedName>
        <fullName evidence="10">MFS transporter</fullName>
    </submittedName>
</protein>
<feature type="transmembrane region" description="Helical" evidence="8">
    <location>
        <begin position="248"/>
        <end position="267"/>
    </location>
</feature>
<evidence type="ECO:0000256" key="6">
    <source>
        <dbReference type="ARBA" id="ARBA00023136"/>
    </source>
</evidence>
<evidence type="ECO:0000256" key="2">
    <source>
        <dbReference type="ARBA" id="ARBA00008335"/>
    </source>
</evidence>
<keyword evidence="6 8" id="KW-0472">Membrane</keyword>
<evidence type="ECO:0000256" key="7">
    <source>
        <dbReference type="SAM" id="MobiDB-lite"/>
    </source>
</evidence>
<evidence type="ECO:0000313" key="11">
    <source>
        <dbReference type="Proteomes" id="UP000367750"/>
    </source>
</evidence>
<evidence type="ECO:0000256" key="4">
    <source>
        <dbReference type="ARBA" id="ARBA00022692"/>
    </source>
</evidence>
<comment type="subcellular location">
    <subcellularLocation>
        <location evidence="1">Cell membrane</location>
        <topology evidence="1">Multi-pass membrane protein</topology>
    </subcellularLocation>
</comment>
<accession>A0A5J5FYD5</accession>
<feature type="domain" description="Major facilitator superfamily (MFS) profile" evidence="9">
    <location>
        <begin position="5"/>
        <end position="428"/>
    </location>
</feature>
<organism evidence="10 11">
    <name type="scientific">Paenibacillus spiritus</name>
    <dbReference type="NCBI Taxonomy" id="2496557"/>
    <lineage>
        <taxon>Bacteria</taxon>
        <taxon>Bacillati</taxon>
        <taxon>Bacillota</taxon>
        <taxon>Bacilli</taxon>
        <taxon>Bacillales</taxon>
        <taxon>Paenibacillaceae</taxon>
        <taxon>Paenibacillus</taxon>
    </lineage>
</organism>
<feature type="transmembrane region" description="Helical" evidence="8">
    <location>
        <begin position="287"/>
        <end position="306"/>
    </location>
</feature>
<proteinExistence type="inferred from homology"/>
<feature type="transmembrane region" description="Helical" evidence="8">
    <location>
        <begin position="128"/>
        <end position="148"/>
    </location>
</feature>
<keyword evidence="4 8" id="KW-0812">Transmembrane</keyword>
<evidence type="ECO:0000313" key="10">
    <source>
        <dbReference type="EMBL" id="KAA8998760.1"/>
    </source>
</evidence>
<feature type="transmembrane region" description="Helical" evidence="8">
    <location>
        <begin position="70"/>
        <end position="88"/>
    </location>
</feature>
<evidence type="ECO:0000256" key="8">
    <source>
        <dbReference type="SAM" id="Phobius"/>
    </source>
</evidence>
<name>A0A5J5FYD5_9BACL</name>
<dbReference type="InterPro" id="IPR051788">
    <property type="entry name" value="MFS_Transporter"/>
</dbReference>
<dbReference type="InterPro" id="IPR036259">
    <property type="entry name" value="MFS_trans_sf"/>
</dbReference>
<gene>
    <name evidence="10" type="ORF">F4V43_16145</name>
</gene>
<feature type="transmembrane region" description="Helical" evidence="8">
    <location>
        <begin position="318"/>
        <end position="351"/>
    </location>
</feature>
<reference evidence="10 11" key="1">
    <citation type="submission" date="2019-09" db="EMBL/GenBank/DDBJ databases">
        <title>Bacillus ochoae sp. nov., Paenibacillus whitsoniae sp. nov., Paenibacillus spiritus sp. nov. Isolated from the Mars Exploration Rover during spacecraft assembly.</title>
        <authorList>
            <person name="Seuylemezian A."/>
            <person name="Vaishampayan P."/>
        </authorList>
    </citation>
    <scope>NUCLEOTIDE SEQUENCE [LARGE SCALE GENOMIC DNA]</scope>
    <source>
        <strain evidence="10 11">MER_111</strain>
    </source>
</reference>
<feature type="transmembrane region" description="Helical" evidence="8">
    <location>
        <begin position="160"/>
        <end position="180"/>
    </location>
</feature>
<evidence type="ECO:0000259" key="9">
    <source>
        <dbReference type="PROSITE" id="PS50850"/>
    </source>
</evidence>
<dbReference type="GO" id="GO:0022857">
    <property type="term" value="F:transmembrane transporter activity"/>
    <property type="evidence" value="ECO:0007669"/>
    <property type="project" value="InterPro"/>
</dbReference>
<dbReference type="AlphaFoldDB" id="A0A5J5FYD5"/>
<evidence type="ECO:0000256" key="1">
    <source>
        <dbReference type="ARBA" id="ARBA00004651"/>
    </source>
</evidence>
<keyword evidence="3" id="KW-0813">Transport</keyword>
<keyword evidence="11" id="KW-1185">Reference proteome</keyword>
<feature type="transmembrane region" description="Helical" evidence="8">
    <location>
        <begin position="43"/>
        <end position="63"/>
    </location>
</feature>
<dbReference type="PANTHER" id="PTHR23514">
    <property type="entry name" value="BYPASS OF STOP CODON PROTEIN 6"/>
    <property type="match status" value="1"/>
</dbReference>
<dbReference type="PROSITE" id="PS50850">
    <property type="entry name" value="MFS"/>
    <property type="match status" value="1"/>
</dbReference>
<dbReference type="RefSeq" id="WP_150459290.1">
    <property type="nucleotide sequence ID" value="NZ_VYKK01000026.1"/>
</dbReference>
<evidence type="ECO:0000256" key="5">
    <source>
        <dbReference type="ARBA" id="ARBA00022989"/>
    </source>
</evidence>
<feature type="transmembrane region" description="Helical" evidence="8">
    <location>
        <begin position="94"/>
        <end position="116"/>
    </location>
</feature>